<keyword evidence="2" id="KW-1185">Reference proteome</keyword>
<gene>
    <name evidence="1" type="ORF">NUW58_g6213</name>
</gene>
<evidence type="ECO:0000313" key="1">
    <source>
        <dbReference type="EMBL" id="KAJ2983647.1"/>
    </source>
</evidence>
<sequence>MRLLKTEGGGFTLTKEFSNDGDIPPYAILSHTWGDREDEIFMNDIKENRYKKKAAYRKLRYCAARANADNLQHFWIDTCCIDQASSNELSKAINSMFKWAPSWESAFHQSRWFTRGWTLQELLAPRSVDFISRDGEKLGDKVSLERDIQRITGIDLAALRGSDLGNFSFEERMSWAAGRQTKEDEDMVYSMLGIFGVFMPLIYGEGREHAHMRLRELIEKLPTDKSKPNPKPKPKSQSQSQPLSLSLSQTRSWSQQQPVAFYRTESAPTPRATRSWNDVFCDKCNESGHRADDLHCYK</sequence>
<dbReference type="Proteomes" id="UP001143856">
    <property type="component" value="Unassembled WGS sequence"/>
</dbReference>
<name>A0ACC1NWB3_9PEZI</name>
<reference evidence="1" key="1">
    <citation type="submission" date="2022-10" db="EMBL/GenBank/DDBJ databases">
        <title>Genome Sequence of Xylaria curta.</title>
        <authorList>
            <person name="Buettner E."/>
        </authorList>
    </citation>
    <scope>NUCLEOTIDE SEQUENCE</scope>
    <source>
        <strain evidence="1">Babe10</strain>
    </source>
</reference>
<comment type="caution">
    <text evidence="1">The sequence shown here is derived from an EMBL/GenBank/DDBJ whole genome shotgun (WGS) entry which is preliminary data.</text>
</comment>
<evidence type="ECO:0000313" key="2">
    <source>
        <dbReference type="Proteomes" id="UP001143856"/>
    </source>
</evidence>
<organism evidence="1 2">
    <name type="scientific">Xylaria curta</name>
    <dbReference type="NCBI Taxonomy" id="42375"/>
    <lineage>
        <taxon>Eukaryota</taxon>
        <taxon>Fungi</taxon>
        <taxon>Dikarya</taxon>
        <taxon>Ascomycota</taxon>
        <taxon>Pezizomycotina</taxon>
        <taxon>Sordariomycetes</taxon>
        <taxon>Xylariomycetidae</taxon>
        <taxon>Xylariales</taxon>
        <taxon>Xylariaceae</taxon>
        <taxon>Xylaria</taxon>
    </lineage>
</organism>
<proteinExistence type="predicted"/>
<accession>A0ACC1NWB3</accession>
<protein>
    <submittedName>
        <fullName evidence="1">Uncharacterized protein</fullName>
    </submittedName>
</protein>
<dbReference type="EMBL" id="JAPDGR010001357">
    <property type="protein sequence ID" value="KAJ2983647.1"/>
    <property type="molecule type" value="Genomic_DNA"/>
</dbReference>